<evidence type="ECO:0000256" key="2">
    <source>
        <dbReference type="ARBA" id="ARBA00022837"/>
    </source>
</evidence>
<dbReference type="CDD" id="cd00213">
    <property type="entry name" value="S-100"/>
    <property type="match status" value="1"/>
</dbReference>
<evidence type="ECO:0000256" key="1">
    <source>
        <dbReference type="ARBA" id="ARBA00022723"/>
    </source>
</evidence>
<dbReference type="InParanoid" id="A0A665VN84"/>
<dbReference type="SMART" id="SM01394">
    <property type="entry name" value="S_100"/>
    <property type="match status" value="1"/>
</dbReference>
<dbReference type="GO" id="GO:0005737">
    <property type="term" value="C:cytoplasm"/>
    <property type="evidence" value="ECO:0007669"/>
    <property type="project" value="TreeGrafter"/>
</dbReference>
<keyword evidence="2" id="KW-0106">Calcium</keyword>
<dbReference type="InterPro" id="IPR013787">
    <property type="entry name" value="S100_Ca-bd_sub"/>
</dbReference>
<dbReference type="Ensembl" id="ENSENLT00000034139.1">
    <property type="protein sequence ID" value="ENSENLP00000033206.1"/>
    <property type="gene ID" value="ENSENLG00000014636.1"/>
</dbReference>
<dbReference type="InterPro" id="IPR034325">
    <property type="entry name" value="S-100_dom"/>
</dbReference>
<dbReference type="PANTHER" id="PTHR11639:SF118">
    <property type="entry name" value="PROTEIN S100"/>
    <property type="match status" value="1"/>
</dbReference>
<feature type="domain" description="EF-hand" evidence="3">
    <location>
        <begin position="48"/>
        <end position="83"/>
    </location>
</feature>
<reference evidence="4" key="2">
    <citation type="submission" date="2025-08" db="UniProtKB">
        <authorList>
            <consortium name="Ensembl"/>
        </authorList>
    </citation>
    <scope>IDENTIFICATION</scope>
</reference>
<name>A0A665VN84_ECHNA</name>
<dbReference type="Gene3D" id="1.10.238.10">
    <property type="entry name" value="EF-hand"/>
    <property type="match status" value="1"/>
</dbReference>
<sequence>MSQLLNAITMLREIFYKYSGNEGDKNTLTKGELCELLHKEFAITPGDSSKAAVDDFFKKLDSDQSGLVDFTEYVAFVAALSVITNQP</sequence>
<dbReference type="GO" id="GO:0005509">
    <property type="term" value="F:calcium ion binding"/>
    <property type="evidence" value="ECO:0007669"/>
    <property type="project" value="InterPro"/>
</dbReference>
<dbReference type="GO" id="GO:0046914">
    <property type="term" value="F:transition metal ion binding"/>
    <property type="evidence" value="ECO:0007669"/>
    <property type="project" value="InterPro"/>
</dbReference>
<dbReference type="GO" id="GO:0048306">
    <property type="term" value="F:calcium-dependent protein binding"/>
    <property type="evidence" value="ECO:0007669"/>
    <property type="project" value="TreeGrafter"/>
</dbReference>
<dbReference type="SUPFAM" id="SSF47473">
    <property type="entry name" value="EF-hand"/>
    <property type="match status" value="1"/>
</dbReference>
<dbReference type="AlphaFoldDB" id="A0A665VN84"/>
<organism evidence="4 5">
    <name type="scientific">Echeneis naucrates</name>
    <name type="common">Live sharksucker</name>
    <dbReference type="NCBI Taxonomy" id="173247"/>
    <lineage>
        <taxon>Eukaryota</taxon>
        <taxon>Metazoa</taxon>
        <taxon>Chordata</taxon>
        <taxon>Craniata</taxon>
        <taxon>Vertebrata</taxon>
        <taxon>Euteleostomi</taxon>
        <taxon>Actinopterygii</taxon>
        <taxon>Neopterygii</taxon>
        <taxon>Teleostei</taxon>
        <taxon>Neoteleostei</taxon>
        <taxon>Acanthomorphata</taxon>
        <taxon>Carangaria</taxon>
        <taxon>Carangiformes</taxon>
        <taxon>Echeneidae</taxon>
        <taxon>Echeneis</taxon>
    </lineage>
</organism>
<dbReference type="PROSITE" id="PS00018">
    <property type="entry name" value="EF_HAND_1"/>
    <property type="match status" value="1"/>
</dbReference>
<dbReference type="InterPro" id="IPR002048">
    <property type="entry name" value="EF_hand_dom"/>
</dbReference>
<evidence type="ECO:0000313" key="4">
    <source>
        <dbReference type="Ensembl" id="ENSENLP00000033206.1"/>
    </source>
</evidence>
<dbReference type="PANTHER" id="PTHR11639">
    <property type="entry name" value="S100 CALCIUM-BINDING PROTEIN"/>
    <property type="match status" value="1"/>
</dbReference>
<dbReference type="InterPro" id="IPR018247">
    <property type="entry name" value="EF_Hand_1_Ca_BS"/>
</dbReference>
<dbReference type="InterPro" id="IPR011992">
    <property type="entry name" value="EF-hand-dom_pair"/>
</dbReference>
<keyword evidence="5" id="KW-1185">Reference proteome</keyword>
<dbReference type="PROSITE" id="PS50222">
    <property type="entry name" value="EF_HAND_2"/>
    <property type="match status" value="1"/>
</dbReference>
<dbReference type="Pfam" id="PF01023">
    <property type="entry name" value="S_100"/>
    <property type="match status" value="1"/>
</dbReference>
<dbReference type="SMART" id="SM00054">
    <property type="entry name" value="EFh"/>
    <property type="match status" value="1"/>
</dbReference>
<keyword evidence="1" id="KW-0479">Metal-binding</keyword>
<accession>A0A665VN84</accession>
<protein>
    <recommendedName>
        <fullName evidence="3">EF-hand domain-containing protein</fullName>
    </recommendedName>
</protein>
<reference evidence="4" key="1">
    <citation type="submission" date="2021-04" db="EMBL/GenBank/DDBJ databases">
        <authorList>
            <consortium name="Wellcome Sanger Institute Data Sharing"/>
        </authorList>
    </citation>
    <scope>NUCLEOTIDE SEQUENCE [LARGE SCALE GENOMIC DNA]</scope>
</reference>
<proteinExistence type="predicted"/>
<dbReference type="OMA" id="HKEFAIT"/>
<dbReference type="Proteomes" id="UP000472264">
    <property type="component" value="Chromosome 6"/>
</dbReference>
<reference evidence="4" key="3">
    <citation type="submission" date="2025-09" db="UniProtKB">
        <authorList>
            <consortium name="Ensembl"/>
        </authorList>
    </citation>
    <scope>IDENTIFICATION</scope>
</reference>
<evidence type="ECO:0000313" key="5">
    <source>
        <dbReference type="Proteomes" id="UP000472264"/>
    </source>
</evidence>
<evidence type="ECO:0000259" key="3">
    <source>
        <dbReference type="PROSITE" id="PS50222"/>
    </source>
</evidence>